<dbReference type="Pfam" id="PF02594">
    <property type="entry name" value="DUF167"/>
    <property type="match status" value="1"/>
</dbReference>
<accession>A0A3B0XP57</accession>
<dbReference type="AlphaFoldDB" id="A0A3B0XP57"/>
<gene>
    <name evidence="2" type="ORF">MNBD_GAMMA11-148</name>
</gene>
<sequence length="98" mass="11262">MKSTFYEWHNANLLLRIKVQPRASKDEFCEVMGDRLKVRITAPPVDGKANQHLIKYLSRQFQVSRSRVSLVSGENHREKRFRISAPGKLPDFISPPAA</sequence>
<dbReference type="Gene3D" id="3.30.1200.10">
    <property type="entry name" value="YggU-like"/>
    <property type="match status" value="1"/>
</dbReference>
<dbReference type="EMBL" id="UOFG01000242">
    <property type="protein sequence ID" value="VAW64997.1"/>
    <property type="molecule type" value="Genomic_DNA"/>
</dbReference>
<dbReference type="PANTHER" id="PTHR13420">
    <property type="entry name" value="UPF0235 PROTEIN C15ORF40"/>
    <property type="match status" value="1"/>
</dbReference>
<reference evidence="2" key="1">
    <citation type="submission" date="2018-06" db="EMBL/GenBank/DDBJ databases">
        <authorList>
            <person name="Zhirakovskaya E."/>
        </authorList>
    </citation>
    <scope>NUCLEOTIDE SEQUENCE</scope>
</reference>
<dbReference type="GO" id="GO:0005737">
    <property type="term" value="C:cytoplasm"/>
    <property type="evidence" value="ECO:0007669"/>
    <property type="project" value="TreeGrafter"/>
</dbReference>
<comment type="similarity">
    <text evidence="1">Belongs to the UPF0235 family.</text>
</comment>
<evidence type="ECO:0000256" key="1">
    <source>
        <dbReference type="ARBA" id="ARBA00010364"/>
    </source>
</evidence>
<dbReference type="NCBIfam" id="TIGR00251">
    <property type="entry name" value="DUF167 family protein"/>
    <property type="match status" value="1"/>
</dbReference>
<organism evidence="2">
    <name type="scientific">hydrothermal vent metagenome</name>
    <dbReference type="NCBI Taxonomy" id="652676"/>
    <lineage>
        <taxon>unclassified sequences</taxon>
        <taxon>metagenomes</taxon>
        <taxon>ecological metagenomes</taxon>
    </lineage>
</organism>
<evidence type="ECO:0000313" key="2">
    <source>
        <dbReference type="EMBL" id="VAW64997.1"/>
    </source>
</evidence>
<name>A0A3B0XP57_9ZZZZ</name>
<dbReference type="SUPFAM" id="SSF69786">
    <property type="entry name" value="YggU-like"/>
    <property type="match status" value="1"/>
</dbReference>
<dbReference type="InterPro" id="IPR036591">
    <property type="entry name" value="YggU-like_sf"/>
</dbReference>
<protein>
    <submittedName>
        <fullName evidence="2">COG1872</fullName>
    </submittedName>
</protein>
<dbReference type="SMART" id="SM01152">
    <property type="entry name" value="DUF167"/>
    <property type="match status" value="1"/>
</dbReference>
<dbReference type="HAMAP" id="MF_00634">
    <property type="entry name" value="UPF0235"/>
    <property type="match status" value="1"/>
</dbReference>
<dbReference type="InterPro" id="IPR003746">
    <property type="entry name" value="DUF167"/>
</dbReference>
<proteinExistence type="inferred from homology"/>
<dbReference type="PANTHER" id="PTHR13420:SF7">
    <property type="entry name" value="UPF0235 PROTEIN C15ORF40"/>
    <property type="match status" value="1"/>
</dbReference>